<dbReference type="InParanoid" id="A0A161TFS0"/>
<accession>A0A161TFS0</accession>
<reference evidence="1 2" key="1">
    <citation type="journal article" date="2016" name="Fungal Biol.">
        <title>The genome of Xylona heveae provides a window into fungal endophytism.</title>
        <authorList>
            <person name="Gazis R."/>
            <person name="Kuo A."/>
            <person name="Riley R."/>
            <person name="LaButti K."/>
            <person name="Lipzen A."/>
            <person name="Lin J."/>
            <person name="Amirebrahimi M."/>
            <person name="Hesse C.N."/>
            <person name="Spatafora J.W."/>
            <person name="Henrissat B."/>
            <person name="Hainaut M."/>
            <person name="Grigoriev I.V."/>
            <person name="Hibbett D.S."/>
        </authorList>
    </citation>
    <scope>NUCLEOTIDE SEQUENCE [LARGE SCALE GENOMIC DNA]</scope>
    <source>
        <strain evidence="1 2">TC161</strain>
    </source>
</reference>
<dbReference type="EMBL" id="KV407455">
    <property type="protein sequence ID" value="KZF24917.1"/>
    <property type="molecule type" value="Genomic_DNA"/>
</dbReference>
<dbReference type="GeneID" id="28896877"/>
<evidence type="ECO:0000313" key="2">
    <source>
        <dbReference type="Proteomes" id="UP000076632"/>
    </source>
</evidence>
<sequence length="89" mass="10010">MCDEIAGTMRYADLKLDLPASMFSQSLKRAEPAAGTQKRSIEILQQNSTKTLNLLNRVNKRRNSANITSPDAYEDLEISDDEFRAVGEF</sequence>
<dbReference type="RefSeq" id="XP_018190472.1">
    <property type="nucleotide sequence ID" value="XM_018331740.1"/>
</dbReference>
<dbReference type="Proteomes" id="UP000076632">
    <property type="component" value="Unassembled WGS sequence"/>
</dbReference>
<name>A0A161TFS0_XYLHT</name>
<keyword evidence="2" id="KW-1185">Reference proteome</keyword>
<organism evidence="1 2">
    <name type="scientific">Xylona heveae (strain CBS 132557 / TC161)</name>
    <dbReference type="NCBI Taxonomy" id="1328760"/>
    <lineage>
        <taxon>Eukaryota</taxon>
        <taxon>Fungi</taxon>
        <taxon>Dikarya</taxon>
        <taxon>Ascomycota</taxon>
        <taxon>Pezizomycotina</taxon>
        <taxon>Xylonomycetes</taxon>
        <taxon>Xylonales</taxon>
        <taxon>Xylonaceae</taxon>
        <taxon>Xylona</taxon>
    </lineage>
</organism>
<proteinExistence type="predicted"/>
<evidence type="ECO:0000313" key="1">
    <source>
        <dbReference type="EMBL" id="KZF24917.1"/>
    </source>
</evidence>
<dbReference type="AlphaFoldDB" id="A0A161TFS0"/>
<gene>
    <name evidence="1" type="ORF">L228DRAFT_243663</name>
</gene>
<protein>
    <submittedName>
        <fullName evidence="1">Uncharacterized protein</fullName>
    </submittedName>
</protein>